<dbReference type="Proteomes" id="UP001629246">
    <property type="component" value="Unassembled WGS sequence"/>
</dbReference>
<dbReference type="InterPro" id="IPR033900">
    <property type="entry name" value="Gram_neg_porin_domain"/>
</dbReference>
<evidence type="ECO:0000256" key="2">
    <source>
        <dbReference type="ARBA" id="ARBA00011233"/>
    </source>
</evidence>
<protein>
    <submittedName>
        <fullName evidence="13">Porin</fullName>
    </submittedName>
</protein>
<dbReference type="InterPro" id="IPR050298">
    <property type="entry name" value="Gram-neg_bact_OMP"/>
</dbReference>
<evidence type="ECO:0000313" key="13">
    <source>
        <dbReference type="EMBL" id="MFL9925614.1"/>
    </source>
</evidence>
<dbReference type="PRINTS" id="PR00184">
    <property type="entry name" value="NEISSPPORIN"/>
</dbReference>
<reference evidence="13 14" key="1">
    <citation type="journal article" date="2024" name="Chem. Sci.">
        <title>Discovery of megapolipeptins by genome mining of a Burkholderiales bacteria collection.</title>
        <authorList>
            <person name="Paulo B.S."/>
            <person name="Recchia M.J.J."/>
            <person name="Lee S."/>
            <person name="Fergusson C.H."/>
            <person name="Romanowski S.B."/>
            <person name="Hernandez A."/>
            <person name="Krull N."/>
            <person name="Liu D.Y."/>
            <person name="Cavanagh H."/>
            <person name="Bos A."/>
            <person name="Gray C.A."/>
            <person name="Murphy B.T."/>
            <person name="Linington R.G."/>
            <person name="Eustaquio A.S."/>
        </authorList>
    </citation>
    <scope>NUCLEOTIDE SEQUENCE [LARGE SCALE GENOMIC DNA]</scope>
    <source>
        <strain evidence="13 14">RL21-008-BIB-A</strain>
    </source>
</reference>
<keyword evidence="14" id="KW-1185">Reference proteome</keyword>
<evidence type="ECO:0000256" key="5">
    <source>
        <dbReference type="ARBA" id="ARBA00022692"/>
    </source>
</evidence>
<evidence type="ECO:0000256" key="10">
    <source>
        <dbReference type="ARBA" id="ARBA00023237"/>
    </source>
</evidence>
<feature type="domain" description="Porin" evidence="12">
    <location>
        <begin position="13"/>
        <end position="372"/>
    </location>
</feature>
<dbReference type="Gene3D" id="2.40.160.10">
    <property type="entry name" value="Porin"/>
    <property type="match status" value="1"/>
</dbReference>
<proteinExistence type="predicted"/>
<evidence type="ECO:0000256" key="4">
    <source>
        <dbReference type="ARBA" id="ARBA00022452"/>
    </source>
</evidence>
<organism evidence="13 14">
    <name type="scientific">Herbaspirillum lusitanum</name>
    <dbReference type="NCBI Taxonomy" id="213312"/>
    <lineage>
        <taxon>Bacteria</taxon>
        <taxon>Pseudomonadati</taxon>
        <taxon>Pseudomonadota</taxon>
        <taxon>Betaproteobacteria</taxon>
        <taxon>Burkholderiales</taxon>
        <taxon>Oxalobacteraceae</taxon>
        <taxon>Herbaspirillum</taxon>
    </lineage>
</organism>
<feature type="signal peptide" evidence="11">
    <location>
        <begin position="1"/>
        <end position="19"/>
    </location>
</feature>
<evidence type="ECO:0000256" key="6">
    <source>
        <dbReference type="ARBA" id="ARBA00022729"/>
    </source>
</evidence>
<dbReference type="PANTHER" id="PTHR34501:SF9">
    <property type="entry name" value="MAJOR OUTER MEMBRANE PROTEIN P.IA"/>
    <property type="match status" value="1"/>
</dbReference>
<keyword evidence="9" id="KW-0472">Membrane</keyword>
<evidence type="ECO:0000256" key="9">
    <source>
        <dbReference type="ARBA" id="ARBA00023136"/>
    </source>
</evidence>
<dbReference type="InterPro" id="IPR001702">
    <property type="entry name" value="Porin_Gram-ve"/>
</dbReference>
<evidence type="ECO:0000259" key="12">
    <source>
        <dbReference type="Pfam" id="PF13609"/>
    </source>
</evidence>
<keyword evidence="3" id="KW-0813">Transport</keyword>
<evidence type="ECO:0000256" key="8">
    <source>
        <dbReference type="ARBA" id="ARBA00023114"/>
    </source>
</evidence>
<keyword evidence="4" id="KW-1134">Transmembrane beta strand</keyword>
<comment type="subcellular location">
    <subcellularLocation>
        <location evidence="1">Cell outer membrane</location>
        <topology evidence="1">Multi-pass membrane protein</topology>
    </subcellularLocation>
</comment>
<evidence type="ECO:0000256" key="11">
    <source>
        <dbReference type="SAM" id="SignalP"/>
    </source>
</evidence>
<keyword evidence="8" id="KW-0626">Porin</keyword>
<evidence type="ECO:0000256" key="1">
    <source>
        <dbReference type="ARBA" id="ARBA00004571"/>
    </source>
</evidence>
<dbReference type="Pfam" id="PF13609">
    <property type="entry name" value="Porin_4"/>
    <property type="match status" value="1"/>
</dbReference>
<evidence type="ECO:0000256" key="3">
    <source>
        <dbReference type="ARBA" id="ARBA00022448"/>
    </source>
</evidence>
<keyword evidence="7" id="KW-0406">Ion transport</keyword>
<gene>
    <name evidence="13" type="ORF">PQR62_15145</name>
</gene>
<keyword evidence="10" id="KW-0998">Cell outer membrane</keyword>
<dbReference type="PRINTS" id="PR00182">
    <property type="entry name" value="ECOLNEIPORIN"/>
</dbReference>
<keyword evidence="6 11" id="KW-0732">Signal</keyword>
<dbReference type="EMBL" id="JAQQFM010000006">
    <property type="protein sequence ID" value="MFL9925614.1"/>
    <property type="molecule type" value="Genomic_DNA"/>
</dbReference>
<dbReference type="SUPFAM" id="SSF56935">
    <property type="entry name" value="Porins"/>
    <property type="match status" value="1"/>
</dbReference>
<feature type="chain" id="PRO_5045931481" evidence="11">
    <location>
        <begin position="20"/>
        <end position="402"/>
    </location>
</feature>
<dbReference type="PANTHER" id="PTHR34501">
    <property type="entry name" value="PROTEIN YDDL-RELATED"/>
    <property type="match status" value="1"/>
</dbReference>
<comment type="subunit">
    <text evidence="2">Homotrimer.</text>
</comment>
<evidence type="ECO:0000313" key="14">
    <source>
        <dbReference type="Proteomes" id="UP001629246"/>
    </source>
</evidence>
<dbReference type="CDD" id="cd00342">
    <property type="entry name" value="gram_neg_porins"/>
    <property type="match status" value="1"/>
</dbReference>
<evidence type="ECO:0000256" key="7">
    <source>
        <dbReference type="ARBA" id="ARBA00023065"/>
    </source>
</evidence>
<accession>A0ABW9AAY5</accession>
<keyword evidence="5" id="KW-0812">Transmembrane</keyword>
<comment type="caution">
    <text evidence="13">The sequence shown here is derived from an EMBL/GenBank/DDBJ whole genome shotgun (WGS) entry which is preliminary data.</text>
</comment>
<sequence>MKKSVLALLGLSAFGVAHAQSSVTIYGVATAGIGYVDKVVTTGRNTGNRIGLDSGQYTQSRLGFRGVEDLGGGLKADFVIEGGFTMDNGASAQNGATFGRRTTIGLSGALGTIEMGRRKDYTDFIANQYSTASRMLPFTGKVHGNNMDRATGERANNMLYYLTPNFGGFQANLAYGFGEQAGSATTGQSLGFGANYENGPFGIGFAYWQSKKAATVGSATTNTSSDQGASSNAGCNTTALGNAGDTCIKVFMLGANYDIGALTLRGEWSNVKQPLINASSGAAPNFATTFTSTAGSGAFSAGGINNSKANIFDVGADYKMGAWLFKGSVIHSRYDFVGASNKGKLTALVLGADYTLSKRTLLYGMVANLRASDMYNPGLTSNGAPGADSAQNALALGIMHRF</sequence>
<dbReference type="RefSeq" id="WP_408158802.1">
    <property type="nucleotide sequence ID" value="NZ_JAQQFM010000006.1"/>
</dbReference>
<dbReference type="InterPro" id="IPR023614">
    <property type="entry name" value="Porin_dom_sf"/>
</dbReference>
<dbReference type="InterPro" id="IPR002299">
    <property type="entry name" value="Porin_Neis"/>
</dbReference>
<name>A0ABW9AAY5_9BURK</name>